<dbReference type="AlphaFoldDB" id="A0AAW0J8P4"/>
<proteinExistence type="predicted"/>
<dbReference type="InterPro" id="IPR036388">
    <property type="entry name" value="WH-like_DNA-bd_sf"/>
</dbReference>
<dbReference type="InterPro" id="IPR016461">
    <property type="entry name" value="COMT-like"/>
</dbReference>
<dbReference type="Proteomes" id="UP000237347">
    <property type="component" value="Unassembled WGS sequence"/>
</dbReference>
<dbReference type="EMBL" id="PKMF04000648">
    <property type="protein sequence ID" value="KAK7822938.1"/>
    <property type="molecule type" value="Genomic_DNA"/>
</dbReference>
<feature type="domain" description="O-methyltransferase dimerisation" evidence="4">
    <location>
        <begin position="28"/>
        <end position="117"/>
    </location>
</feature>
<dbReference type="FunFam" id="1.10.10.10:FF:000213">
    <property type="entry name" value="Coniferyl alcohol 9-O-methyltransferase"/>
    <property type="match status" value="1"/>
</dbReference>
<accession>A0AAW0J8P4</accession>
<dbReference type="InterPro" id="IPR036390">
    <property type="entry name" value="WH_DNA-bd_sf"/>
</dbReference>
<dbReference type="Pfam" id="PF08100">
    <property type="entry name" value="Dimerisation"/>
    <property type="match status" value="1"/>
</dbReference>
<dbReference type="GO" id="GO:0032259">
    <property type="term" value="P:methylation"/>
    <property type="evidence" value="ECO:0007669"/>
    <property type="project" value="UniProtKB-KW"/>
</dbReference>
<dbReference type="Gene3D" id="1.10.10.10">
    <property type="entry name" value="Winged helix-like DNA-binding domain superfamily/Winged helix DNA-binding domain"/>
    <property type="match status" value="1"/>
</dbReference>
<reference evidence="5 6" key="1">
    <citation type="journal article" date="2018" name="Sci. Data">
        <title>The draft genome sequence of cork oak.</title>
        <authorList>
            <person name="Ramos A.M."/>
            <person name="Usie A."/>
            <person name="Barbosa P."/>
            <person name="Barros P.M."/>
            <person name="Capote T."/>
            <person name="Chaves I."/>
            <person name="Simoes F."/>
            <person name="Abreu I."/>
            <person name="Carrasquinho I."/>
            <person name="Faro C."/>
            <person name="Guimaraes J.B."/>
            <person name="Mendonca D."/>
            <person name="Nobrega F."/>
            <person name="Rodrigues L."/>
            <person name="Saibo N.J.M."/>
            <person name="Varela M.C."/>
            <person name="Egas C."/>
            <person name="Matos J."/>
            <person name="Miguel C.M."/>
            <person name="Oliveira M.M."/>
            <person name="Ricardo C.P."/>
            <person name="Goncalves S."/>
        </authorList>
    </citation>
    <scope>NUCLEOTIDE SEQUENCE [LARGE SCALE GENOMIC DNA]</scope>
    <source>
        <strain evidence="6">cv. HL8</strain>
    </source>
</reference>
<dbReference type="GO" id="GO:0009717">
    <property type="term" value="P:isoflavonoid biosynthetic process"/>
    <property type="evidence" value="ECO:0007669"/>
    <property type="project" value="UniProtKB-ARBA"/>
</dbReference>
<evidence type="ECO:0000313" key="6">
    <source>
        <dbReference type="Proteomes" id="UP000237347"/>
    </source>
</evidence>
<dbReference type="GO" id="GO:0046983">
    <property type="term" value="F:protein dimerization activity"/>
    <property type="evidence" value="ECO:0007669"/>
    <property type="project" value="InterPro"/>
</dbReference>
<dbReference type="Gramene" id="rna-CFP56_72945">
    <property type="protein sequence ID" value="cds-POF02976.1"/>
    <property type="gene ID" value="gene-CFP56_72945"/>
</dbReference>
<organism evidence="5 6">
    <name type="scientific">Quercus suber</name>
    <name type="common">Cork oak</name>
    <dbReference type="NCBI Taxonomy" id="58331"/>
    <lineage>
        <taxon>Eukaryota</taxon>
        <taxon>Viridiplantae</taxon>
        <taxon>Streptophyta</taxon>
        <taxon>Embryophyta</taxon>
        <taxon>Tracheophyta</taxon>
        <taxon>Spermatophyta</taxon>
        <taxon>Magnoliopsida</taxon>
        <taxon>eudicotyledons</taxon>
        <taxon>Gunneridae</taxon>
        <taxon>Pentapetalae</taxon>
        <taxon>rosids</taxon>
        <taxon>fabids</taxon>
        <taxon>Fagales</taxon>
        <taxon>Fagaceae</taxon>
        <taxon>Quercus</taxon>
    </lineage>
</organism>
<dbReference type="PANTHER" id="PTHR11746">
    <property type="entry name" value="O-METHYLTRANSFERASE"/>
    <property type="match status" value="1"/>
</dbReference>
<keyword evidence="2" id="KW-0808">Transferase</keyword>
<gene>
    <name evidence="5" type="primary">ROMT_10</name>
    <name evidence="5" type="ORF">CFP56_035955</name>
</gene>
<evidence type="ECO:0000256" key="2">
    <source>
        <dbReference type="ARBA" id="ARBA00022679"/>
    </source>
</evidence>
<evidence type="ECO:0000259" key="4">
    <source>
        <dbReference type="Pfam" id="PF08100"/>
    </source>
</evidence>
<dbReference type="PROSITE" id="PS51683">
    <property type="entry name" value="SAM_OMT_II"/>
    <property type="match status" value="1"/>
</dbReference>
<keyword evidence="3" id="KW-0949">S-adenosyl-L-methionine</keyword>
<dbReference type="GO" id="GO:0008757">
    <property type="term" value="F:S-adenosylmethionine-dependent methyltransferase activity"/>
    <property type="evidence" value="ECO:0007669"/>
    <property type="project" value="UniProtKB-ARBA"/>
</dbReference>
<evidence type="ECO:0000256" key="3">
    <source>
        <dbReference type="ARBA" id="ARBA00022691"/>
    </source>
</evidence>
<evidence type="ECO:0000313" key="5">
    <source>
        <dbReference type="EMBL" id="KAK7822938.1"/>
    </source>
</evidence>
<keyword evidence="1" id="KW-0489">Methyltransferase</keyword>
<name>A0AAW0J8P4_QUESU</name>
<sequence>MSGIRQLSFKLVPGENATELLDAQAHIWNHIFNFVNSMSLKCAIELGIPDIIHNHGKPMTLSVLITALPIHPTKSPHVNGLMRILIHSGFFDPKNTSENDQEEAYVLIEPSRLLLKDNPLSITPFLLAMIDPMLTTPWII</sequence>
<protein>
    <submittedName>
        <fullName evidence="5">Trans-resveratrol di-o-methyltransferase</fullName>
    </submittedName>
</protein>
<keyword evidence="6" id="KW-1185">Reference proteome</keyword>
<dbReference type="SUPFAM" id="SSF46785">
    <property type="entry name" value="Winged helix' DNA-binding domain"/>
    <property type="match status" value="1"/>
</dbReference>
<dbReference type="InterPro" id="IPR012967">
    <property type="entry name" value="COMT_dimerisation"/>
</dbReference>
<evidence type="ECO:0000256" key="1">
    <source>
        <dbReference type="ARBA" id="ARBA00022603"/>
    </source>
</evidence>
<comment type="caution">
    <text evidence="5">The sequence shown here is derived from an EMBL/GenBank/DDBJ whole genome shotgun (WGS) entry which is preliminary data.</text>
</comment>